<protein>
    <submittedName>
        <fullName evidence="2">Uncharacterized protein</fullName>
    </submittedName>
</protein>
<dbReference type="Proteomes" id="UP000253094">
    <property type="component" value="Unassembled WGS sequence"/>
</dbReference>
<feature type="region of interest" description="Disordered" evidence="1">
    <location>
        <begin position="1"/>
        <end position="75"/>
    </location>
</feature>
<evidence type="ECO:0000256" key="1">
    <source>
        <dbReference type="SAM" id="MobiDB-lite"/>
    </source>
</evidence>
<name>A0A367FC68_9ACTN</name>
<gene>
    <name evidence="2" type="ORF">DQ384_25900</name>
</gene>
<accession>A0A367FC68</accession>
<feature type="compositionally biased region" description="Gly residues" evidence="1">
    <location>
        <begin position="22"/>
        <end position="32"/>
    </location>
</feature>
<evidence type="ECO:0000313" key="2">
    <source>
        <dbReference type="EMBL" id="RCG27948.1"/>
    </source>
</evidence>
<comment type="caution">
    <text evidence="2">The sequence shown here is derived from an EMBL/GenBank/DDBJ whole genome shotgun (WGS) entry which is preliminary data.</text>
</comment>
<dbReference type="EMBL" id="QOIL01000015">
    <property type="protein sequence ID" value="RCG27948.1"/>
    <property type="molecule type" value="Genomic_DNA"/>
</dbReference>
<sequence length="75" mass="7168">MRPGGTAAGRAGASARPSAEGRGPGAMGGVGRSGVAPGGPPGGGVVTTLVPAFPRCPGGPRGRRARRRPPVSGRT</sequence>
<dbReference type="AlphaFoldDB" id="A0A367FC68"/>
<reference evidence="2 3" key="1">
    <citation type="submission" date="2018-06" db="EMBL/GenBank/DDBJ databases">
        <title>Sphaerisporangium craniellae sp. nov., isolated from a marine sponge in the South China Sea.</title>
        <authorList>
            <person name="Li L."/>
        </authorList>
    </citation>
    <scope>NUCLEOTIDE SEQUENCE [LARGE SCALE GENOMIC DNA]</scope>
    <source>
        <strain evidence="2 3">CCTCC AA 208026</strain>
    </source>
</reference>
<proteinExistence type="predicted"/>
<organism evidence="2 3">
    <name type="scientific">Sphaerisporangium album</name>
    <dbReference type="NCBI Taxonomy" id="509200"/>
    <lineage>
        <taxon>Bacteria</taxon>
        <taxon>Bacillati</taxon>
        <taxon>Actinomycetota</taxon>
        <taxon>Actinomycetes</taxon>
        <taxon>Streptosporangiales</taxon>
        <taxon>Streptosporangiaceae</taxon>
        <taxon>Sphaerisporangium</taxon>
    </lineage>
</organism>
<keyword evidence="3" id="KW-1185">Reference proteome</keyword>
<feature type="compositionally biased region" description="Low complexity" evidence="1">
    <location>
        <begin position="1"/>
        <end position="21"/>
    </location>
</feature>
<evidence type="ECO:0000313" key="3">
    <source>
        <dbReference type="Proteomes" id="UP000253094"/>
    </source>
</evidence>